<accession>A0AA94KWS2</accession>
<protein>
    <submittedName>
        <fullName evidence="5">ABC-2 type transport system ATP-binding protein</fullName>
    </submittedName>
</protein>
<evidence type="ECO:0000256" key="3">
    <source>
        <dbReference type="ARBA" id="ARBA00022840"/>
    </source>
</evidence>
<dbReference type="SUPFAM" id="SSF52540">
    <property type="entry name" value="P-loop containing nucleoside triphosphate hydrolases"/>
    <property type="match status" value="1"/>
</dbReference>
<dbReference type="AlphaFoldDB" id="A0AA94KWS2"/>
<dbReference type="InterPro" id="IPR003439">
    <property type="entry name" value="ABC_transporter-like_ATP-bd"/>
</dbReference>
<sequence>MEGRIPMRLETSVLDKSFGRQQAVNNINLEVRPGTIHGLLGSNGAGKTTFMKLLAGIYKPDAGDVLYDGQKVFENPGVKNDVIFIHDVPYFFSGVSLDDMASFYKGMYSNWSGKRFAQLTDHFKLDPKKSLSQLSKGMKRQASFVLAFSSCPKVMLLDEPFDGLDPIIRHQVKNIMMQDIANHGMTVIASSHNLREMEDLCDSVSIMHHGELLFHRDLNEIKGTHCKLQMAFNTLPDQAFYESLGVVHHEVKGRVVTCIIKGDLENIEKKVTKYDPLMYDILPLTLEEIFTYEMGEKGYEISNIIVE</sequence>
<dbReference type="InterPro" id="IPR003593">
    <property type="entry name" value="AAA+_ATPase"/>
</dbReference>
<dbReference type="InterPro" id="IPR027417">
    <property type="entry name" value="P-loop_NTPase"/>
</dbReference>
<dbReference type="GO" id="GO:0016887">
    <property type="term" value="F:ATP hydrolysis activity"/>
    <property type="evidence" value="ECO:0007669"/>
    <property type="project" value="InterPro"/>
</dbReference>
<reference evidence="5 6" key="1">
    <citation type="submission" date="2016-10" db="EMBL/GenBank/DDBJ databases">
        <authorList>
            <person name="Varghese N."/>
            <person name="Submissions S."/>
        </authorList>
    </citation>
    <scope>NUCLEOTIDE SEQUENCE [LARGE SCALE GENOMIC DNA]</scope>
    <source>
        <strain evidence="5 6">CGMCC 1.6501</strain>
    </source>
</reference>
<dbReference type="Gene3D" id="3.40.50.300">
    <property type="entry name" value="P-loop containing nucleotide triphosphate hydrolases"/>
    <property type="match status" value="1"/>
</dbReference>
<gene>
    <name evidence="5" type="ORF">SAMN05216235_2062</name>
</gene>
<organism evidence="5 6">
    <name type="scientific">Salinicoccus halodurans</name>
    <dbReference type="NCBI Taxonomy" id="407035"/>
    <lineage>
        <taxon>Bacteria</taxon>
        <taxon>Bacillati</taxon>
        <taxon>Bacillota</taxon>
        <taxon>Bacilli</taxon>
        <taxon>Bacillales</taxon>
        <taxon>Staphylococcaceae</taxon>
        <taxon>Salinicoccus</taxon>
    </lineage>
</organism>
<comment type="caution">
    <text evidence="5">The sequence shown here is derived from an EMBL/GenBank/DDBJ whole genome shotgun (WGS) entry which is preliminary data.</text>
</comment>
<dbReference type="Pfam" id="PF00005">
    <property type="entry name" value="ABC_tran"/>
    <property type="match status" value="1"/>
</dbReference>
<keyword evidence="1" id="KW-0813">Transport</keyword>
<evidence type="ECO:0000256" key="2">
    <source>
        <dbReference type="ARBA" id="ARBA00022741"/>
    </source>
</evidence>
<evidence type="ECO:0000313" key="5">
    <source>
        <dbReference type="EMBL" id="SFK84763.1"/>
    </source>
</evidence>
<dbReference type="PANTHER" id="PTHR42939:SF1">
    <property type="entry name" value="ABC TRANSPORTER ATP-BINDING PROTEIN ALBC-RELATED"/>
    <property type="match status" value="1"/>
</dbReference>
<dbReference type="GO" id="GO:0005524">
    <property type="term" value="F:ATP binding"/>
    <property type="evidence" value="ECO:0007669"/>
    <property type="project" value="UniProtKB-KW"/>
</dbReference>
<dbReference type="SMART" id="SM00382">
    <property type="entry name" value="AAA"/>
    <property type="match status" value="1"/>
</dbReference>
<keyword evidence="3 5" id="KW-0067">ATP-binding</keyword>
<dbReference type="InterPro" id="IPR051782">
    <property type="entry name" value="ABC_Transporter_VariousFunc"/>
</dbReference>
<dbReference type="PANTHER" id="PTHR42939">
    <property type="entry name" value="ABC TRANSPORTER ATP-BINDING PROTEIN ALBC-RELATED"/>
    <property type="match status" value="1"/>
</dbReference>
<dbReference type="EMBL" id="FOTB01000004">
    <property type="protein sequence ID" value="SFK84763.1"/>
    <property type="molecule type" value="Genomic_DNA"/>
</dbReference>
<dbReference type="CDD" id="cd03230">
    <property type="entry name" value="ABC_DR_subfamily_A"/>
    <property type="match status" value="1"/>
</dbReference>
<name>A0AA94KWS2_9STAP</name>
<feature type="domain" description="ABC transporter" evidence="4">
    <location>
        <begin position="9"/>
        <end position="234"/>
    </location>
</feature>
<evidence type="ECO:0000256" key="1">
    <source>
        <dbReference type="ARBA" id="ARBA00022448"/>
    </source>
</evidence>
<evidence type="ECO:0000313" key="6">
    <source>
        <dbReference type="Proteomes" id="UP000183090"/>
    </source>
</evidence>
<dbReference type="Proteomes" id="UP000183090">
    <property type="component" value="Unassembled WGS sequence"/>
</dbReference>
<keyword evidence="2" id="KW-0547">Nucleotide-binding</keyword>
<evidence type="ECO:0000259" key="4">
    <source>
        <dbReference type="PROSITE" id="PS50893"/>
    </source>
</evidence>
<proteinExistence type="predicted"/>
<dbReference type="PROSITE" id="PS50893">
    <property type="entry name" value="ABC_TRANSPORTER_2"/>
    <property type="match status" value="1"/>
</dbReference>